<comment type="caution">
    <text evidence="7">The sequence shown here is derived from an EMBL/GenBank/DDBJ whole genome shotgun (WGS) entry which is preliminary data.</text>
</comment>
<dbReference type="FunFam" id="3.30.1370.10:FF:000001">
    <property type="entry name" value="Polyribonucleotide nucleotidyltransferase"/>
    <property type="match status" value="1"/>
</dbReference>
<dbReference type="Gene3D" id="2.40.50.140">
    <property type="entry name" value="Nucleic acid-binding proteins"/>
    <property type="match status" value="1"/>
</dbReference>
<dbReference type="Pfam" id="PF03725">
    <property type="entry name" value="RNase_PH_C"/>
    <property type="match status" value="1"/>
</dbReference>
<protein>
    <recommendedName>
        <fullName evidence="5">Polyribonucleotide nucleotidyltransferase</fullName>
        <ecNumber evidence="5">2.7.7.8</ecNumber>
    </recommendedName>
    <alternativeName>
        <fullName evidence="5">Polynucleotide phosphorylase</fullName>
        <shortName evidence="5">PNPase</shortName>
    </alternativeName>
</protein>
<dbReference type="SMART" id="SM00316">
    <property type="entry name" value="S1"/>
    <property type="match status" value="1"/>
</dbReference>
<evidence type="ECO:0000313" key="8">
    <source>
        <dbReference type="Proteomes" id="UP000228767"/>
    </source>
</evidence>
<comment type="similarity">
    <text evidence="1 5">Belongs to the polyribonucleotide nucleotidyltransferase family.</text>
</comment>
<evidence type="ECO:0000256" key="4">
    <source>
        <dbReference type="ARBA" id="ARBA00022884"/>
    </source>
</evidence>
<dbReference type="PANTHER" id="PTHR11252">
    <property type="entry name" value="POLYRIBONUCLEOTIDE NUCLEOTIDYLTRANSFERASE"/>
    <property type="match status" value="1"/>
</dbReference>
<dbReference type="InterPro" id="IPR001247">
    <property type="entry name" value="ExoRNase_PH_dom1"/>
</dbReference>
<dbReference type="GO" id="GO:0000287">
    <property type="term" value="F:magnesium ion binding"/>
    <property type="evidence" value="ECO:0007669"/>
    <property type="project" value="UniProtKB-UniRule"/>
</dbReference>
<dbReference type="FunFam" id="3.30.230.70:FF:000001">
    <property type="entry name" value="Polyribonucleotide nucleotidyltransferase"/>
    <property type="match status" value="1"/>
</dbReference>
<dbReference type="NCBIfam" id="NF008805">
    <property type="entry name" value="PRK11824.1"/>
    <property type="match status" value="1"/>
</dbReference>
<dbReference type="GO" id="GO:0006402">
    <property type="term" value="P:mRNA catabolic process"/>
    <property type="evidence" value="ECO:0007669"/>
    <property type="project" value="UniProtKB-UniRule"/>
</dbReference>
<dbReference type="CDD" id="cd02393">
    <property type="entry name" value="KH-I_PNPase"/>
    <property type="match status" value="1"/>
</dbReference>
<keyword evidence="5" id="KW-0460">Magnesium</keyword>
<name>A0A2H0RDW5_9BACT</name>
<dbReference type="InterPro" id="IPR036612">
    <property type="entry name" value="KH_dom_type_1_sf"/>
</dbReference>
<sequence length="727" mass="78765">MQKKEYHLLLGNKSLSATFTDMAEQASGSVLLRLGETVVLVTAVMAKHPSESKNFLPLTVDYEERFYASGKILGGQYVRREGRPTSEAILSGRMVDRTIRPLFDQRLRHEVQVIVTTLSIDAEHDPDTLAIIGSSLALGVSDIPWNGPVSAVRVGKGTNDNHLLNPTNGEQTTSPCELVMCGKAGSINMIEASGREMSETEIENALAFGLDAITTIEAWQEQIIKEIGKPKRELIFPTLSQAASELFAREVESVIEATVFSGTPGKTTIEDLKERWLARLEAELPSERRNLAETHFDEAVDACLHRGALEANKRADGRGLEEVRPLYAQAGGVSSVLHGTGLFYRGGTHVLSVLTLGGPKDSLLLEGAEENGRRYFMHHYNFPPFSSGETGRMGGTNRRMIGHGALAEKALLPMLPSRESFPYTIRIVSESLASNGSTSMASVCASTLALMDGGVPIIRPTAGVAVGLMMGRQKEEERSKEDGPEPTTLYALRSTPYRILTDIQGPEDEHGDMDFKVAGTREGITAVQMDVKVEGVPLAVLSEAFVAAKKARLQILDAIEAAIPNPRPDLQPTAPRIALLKIPQDKIGGVIGPGGKIVNELGRRTASEISIEQDGTVTIVGERDGVARARAAIESMTHEYKQGERFEGVVTRIMEFGAFVSVGPNTEGLVHISEIAPFRIANVRNVLAEGERVPVVVKEVDERGRLNLSIKLADPDFATKKGVLNSL</sequence>
<dbReference type="EMBL" id="PCYI01000025">
    <property type="protein sequence ID" value="PIR44576.1"/>
    <property type="molecule type" value="Genomic_DNA"/>
</dbReference>
<dbReference type="SUPFAM" id="SSF50249">
    <property type="entry name" value="Nucleic acid-binding proteins"/>
    <property type="match status" value="1"/>
</dbReference>
<proteinExistence type="inferred from homology"/>
<dbReference type="InterPro" id="IPR015847">
    <property type="entry name" value="ExoRNase_PH_dom2"/>
</dbReference>
<dbReference type="InterPro" id="IPR027408">
    <property type="entry name" value="PNPase/RNase_PH_dom_sf"/>
</dbReference>
<feature type="binding site" evidence="5">
    <location>
        <position position="508"/>
    </location>
    <ligand>
        <name>Mg(2+)</name>
        <dbReference type="ChEBI" id="CHEBI:18420"/>
    </ligand>
</feature>
<dbReference type="InterPro" id="IPR003029">
    <property type="entry name" value="S1_domain"/>
</dbReference>
<dbReference type="Gene3D" id="3.30.1370.10">
    <property type="entry name" value="K Homology domain, type 1"/>
    <property type="match status" value="1"/>
</dbReference>
<dbReference type="SMART" id="SM00322">
    <property type="entry name" value="KH"/>
    <property type="match status" value="1"/>
</dbReference>
<dbReference type="PANTHER" id="PTHR11252:SF0">
    <property type="entry name" value="POLYRIBONUCLEOTIDE NUCLEOTIDYLTRANSFERASE 1, MITOCHONDRIAL"/>
    <property type="match status" value="1"/>
</dbReference>
<dbReference type="PROSITE" id="PS50126">
    <property type="entry name" value="S1"/>
    <property type="match status" value="1"/>
</dbReference>
<evidence type="ECO:0000256" key="3">
    <source>
        <dbReference type="ARBA" id="ARBA00022695"/>
    </source>
</evidence>
<keyword evidence="5" id="KW-0479">Metal-binding</keyword>
<evidence type="ECO:0000256" key="1">
    <source>
        <dbReference type="ARBA" id="ARBA00007404"/>
    </source>
</evidence>
<dbReference type="InterPro" id="IPR012162">
    <property type="entry name" value="PNPase"/>
</dbReference>
<gene>
    <name evidence="5" type="primary">pnp</name>
    <name evidence="7" type="ORF">COV10_03670</name>
</gene>
<dbReference type="Gene3D" id="3.30.230.70">
    <property type="entry name" value="GHMP Kinase, N-terminal domain"/>
    <property type="match status" value="2"/>
</dbReference>
<dbReference type="InterPro" id="IPR004088">
    <property type="entry name" value="KH_dom_type_1"/>
</dbReference>
<dbReference type="GO" id="GO:0003723">
    <property type="term" value="F:RNA binding"/>
    <property type="evidence" value="ECO:0007669"/>
    <property type="project" value="UniProtKB-UniRule"/>
</dbReference>
<dbReference type="SUPFAM" id="SSF54211">
    <property type="entry name" value="Ribosomal protein S5 domain 2-like"/>
    <property type="match status" value="2"/>
</dbReference>
<dbReference type="AlphaFoldDB" id="A0A2H0RDW5"/>
<dbReference type="EC" id="2.7.7.8" evidence="5"/>
<keyword evidence="4 5" id="KW-0694">RNA-binding</keyword>
<dbReference type="Pfam" id="PF00575">
    <property type="entry name" value="S1"/>
    <property type="match status" value="1"/>
</dbReference>
<dbReference type="NCBIfam" id="TIGR03591">
    <property type="entry name" value="polynuc_phos"/>
    <property type="match status" value="1"/>
</dbReference>
<dbReference type="InterPro" id="IPR036345">
    <property type="entry name" value="ExoRNase_PH_dom2_sf"/>
</dbReference>
<comment type="subcellular location">
    <subcellularLocation>
        <location evidence="5">Cytoplasm</location>
    </subcellularLocation>
</comment>
<dbReference type="SUPFAM" id="SSF55666">
    <property type="entry name" value="Ribonuclease PH domain 2-like"/>
    <property type="match status" value="2"/>
</dbReference>
<dbReference type="CDD" id="cd04472">
    <property type="entry name" value="S1_PNPase"/>
    <property type="match status" value="1"/>
</dbReference>
<dbReference type="GO" id="GO:0005829">
    <property type="term" value="C:cytosol"/>
    <property type="evidence" value="ECO:0007669"/>
    <property type="project" value="TreeGrafter"/>
</dbReference>
<dbReference type="PIRSF" id="PIRSF005499">
    <property type="entry name" value="PNPase"/>
    <property type="match status" value="1"/>
</dbReference>
<dbReference type="Pfam" id="PF00013">
    <property type="entry name" value="KH_1"/>
    <property type="match status" value="1"/>
</dbReference>
<dbReference type="GO" id="GO:0006396">
    <property type="term" value="P:RNA processing"/>
    <property type="evidence" value="ECO:0007669"/>
    <property type="project" value="InterPro"/>
</dbReference>
<dbReference type="CDD" id="cd11364">
    <property type="entry name" value="RNase_PH_PNPase_2"/>
    <property type="match status" value="1"/>
</dbReference>
<dbReference type="GO" id="GO:0004654">
    <property type="term" value="F:polyribonucleotide nucleotidyltransferase activity"/>
    <property type="evidence" value="ECO:0007669"/>
    <property type="project" value="UniProtKB-UniRule"/>
</dbReference>
<dbReference type="GO" id="GO:0000175">
    <property type="term" value="F:3'-5'-RNA exonuclease activity"/>
    <property type="evidence" value="ECO:0007669"/>
    <property type="project" value="TreeGrafter"/>
</dbReference>
<dbReference type="InterPro" id="IPR020568">
    <property type="entry name" value="Ribosomal_Su5_D2-typ_SF"/>
</dbReference>
<evidence type="ECO:0000259" key="6">
    <source>
        <dbReference type="PROSITE" id="PS50126"/>
    </source>
</evidence>
<dbReference type="Pfam" id="PF01138">
    <property type="entry name" value="RNase_PH"/>
    <property type="match status" value="2"/>
</dbReference>
<evidence type="ECO:0000256" key="5">
    <source>
        <dbReference type="HAMAP-Rule" id="MF_01595"/>
    </source>
</evidence>
<organism evidence="7 8">
    <name type="scientific">Candidatus Vogelbacteria bacterium CG10_big_fil_rev_8_21_14_0_10_51_16</name>
    <dbReference type="NCBI Taxonomy" id="1975045"/>
    <lineage>
        <taxon>Bacteria</taxon>
        <taxon>Candidatus Vogeliibacteriota</taxon>
    </lineage>
</organism>
<keyword evidence="3 5" id="KW-0548">Nucleotidyltransferase</keyword>
<dbReference type="InterPro" id="IPR012340">
    <property type="entry name" value="NA-bd_OB-fold"/>
</dbReference>
<dbReference type="InterPro" id="IPR004087">
    <property type="entry name" value="KH_dom"/>
</dbReference>
<keyword evidence="2 5" id="KW-0808">Transferase</keyword>
<dbReference type="PROSITE" id="PS50084">
    <property type="entry name" value="KH_TYPE_1"/>
    <property type="match status" value="1"/>
</dbReference>
<dbReference type="InterPro" id="IPR036456">
    <property type="entry name" value="PNPase_PH_RNA-bd_sf"/>
</dbReference>
<dbReference type="SUPFAM" id="SSF46915">
    <property type="entry name" value="Polynucleotide phosphorylase/guanosine pentaphosphate synthase (PNPase/GPSI), domain 3"/>
    <property type="match status" value="1"/>
</dbReference>
<reference evidence="7 8" key="1">
    <citation type="submission" date="2017-09" db="EMBL/GenBank/DDBJ databases">
        <title>Depth-based differentiation of microbial function through sediment-hosted aquifers and enrichment of novel symbionts in the deep terrestrial subsurface.</title>
        <authorList>
            <person name="Probst A.J."/>
            <person name="Ladd B."/>
            <person name="Jarett J.K."/>
            <person name="Geller-Mcgrath D.E."/>
            <person name="Sieber C.M."/>
            <person name="Emerson J.B."/>
            <person name="Anantharaman K."/>
            <person name="Thomas B.C."/>
            <person name="Malmstrom R."/>
            <person name="Stieglmeier M."/>
            <person name="Klingl A."/>
            <person name="Woyke T."/>
            <person name="Ryan C.M."/>
            <person name="Banfield J.F."/>
        </authorList>
    </citation>
    <scope>NUCLEOTIDE SEQUENCE [LARGE SCALE GENOMIC DNA]</scope>
    <source>
        <strain evidence="7">CG10_big_fil_rev_8_21_14_0_10_51_16</strain>
    </source>
</reference>
<comment type="catalytic activity">
    <reaction evidence="5">
        <text>RNA(n+1) + phosphate = RNA(n) + a ribonucleoside 5'-diphosphate</text>
        <dbReference type="Rhea" id="RHEA:22096"/>
        <dbReference type="Rhea" id="RHEA-COMP:14527"/>
        <dbReference type="Rhea" id="RHEA-COMP:17342"/>
        <dbReference type="ChEBI" id="CHEBI:43474"/>
        <dbReference type="ChEBI" id="CHEBI:57930"/>
        <dbReference type="ChEBI" id="CHEBI:140395"/>
        <dbReference type="EC" id="2.7.7.8"/>
    </reaction>
</comment>
<comment type="cofactor">
    <cofactor evidence="5">
        <name>Mg(2+)</name>
        <dbReference type="ChEBI" id="CHEBI:18420"/>
    </cofactor>
</comment>
<comment type="function">
    <text evidence="5">Involved in mRNA degradation. Catalyzes the phosphorolysis of single-stranded polyribonucleotides processively in the 3'- to 5'-direction.</text>
</comment>
<dbReference type="Proteomes" id="UP000228767">
    <property type="component" value="Unassembled WGS sequence"/>
</dbReference>
<keyword evidence="5" id="KW-0963">Cytoplasm</keyword>
<dbReference type="SUPFAM" id="SSF54791">
    <property type="entry name" value="Eukaryotic type KH-domain (KH-domain type I)"/>
    <property type="match status" value="1"/>
</dbReference>
<dbReference type="HAMAP" id="MF_01595">
    <property type="entry name" value="PNPase"/>
    <property type="match status" value="1"/>
</dbReference>
<evidence type="ECO:0000313" key="7">
    <source>
        <dbReference type="EMBL" id="PIR44576.1"/>
    </source>
</evidence>
<feature type="domain" description="S1 motif" evidence="6">
    <location>
        <begin position="643"/>
        <end position="711"/>
    </location>
</feature>
<feature type="binding site" evidence="5">
    <location>
        <position position="514"/>
    </location>
    <ligand>
        <name>Mg(2+)</name>
        <dbReference type="ChEBI" id="CHEBI:18420"/>
    </ligand>
</feature>
<evidence type="ECO:0000256" key="2">
    <source>
        <dbReference type="ARBA" id="ARBA00022679"/>
    </source>
</evidence>
<accession>A0A2H0RDW5</accession>